<reference evidence="1" key="1">
    <citation type="journal article" date="2021" name="Proc. Natl. Acad. Sci. U.S.A.">
        <title>A Catalog of Tens of Thousands of Viruses from Human Metagenomes Reveals Hidden Associations with Chronic Diseases.</title>
        <authorList>
            <person name="Tisza M.J."/>
            <person name="Buck C.B."/>
        </authorList>
    </citation>
    <scope>NUCLEOTIDE SEQUENCE</scope>
    <source>
        <strain evidence="1">CtDiR9</strain>
    </source>
</reference>
<name>A0A8S5PR03_9CAUD</name>
<accession>A0A8S5PR03</accession>
<protein>
    <submittedName>
        <fullName evidence="1">Uncharacterized protein</fullName>
    </submittedName>
</protein>
<proteinExistence type="predicted"/>
<sequence>MIIEKGKARSTRPTLKQLATYLFTRLAVHYCE</sequence>
<evidence type="ECO:0000313" key="1">
    <source>
        <dbReference type="EMBL" id="DAE08915.1"/>
    </source>
</evidence>
<organism evidence="1">
    <name type="scientific">Siphoviridae sp. ctDiR9</name>
    <dbReference type="NCBI Taxonomy" id="2825388"/>
    <lineage>
        <taxon>Viruses</taxon>
        <taxon>Duplodnaviria</taxon>
        <taxon>Heunggongvirae</taxon>
        <taxon>Uroviricota</taxon>
        <taxon>Caudoviricetes</taxon>
    </lineage>
</organism>
<dbReference type="EMBL" id="BK015479">
    <property type="protein sequence ID" value="DAE08915.1"/>
    <property type="molecule type" value="Genomic_DNA"/>
</dbReference>